<organism evidence="3 4">
    <name type="scientific">Clohesyomyces aquaticus</name>
    <dbReference type="NCBI Taxonomy" id="1231657"/>
    <lineage>
        <taxon>Eukaryota</taxon>
        <taxon>Fungi</taxon>
        <taxon>Dikarya</taxon>
        <taxon>Ascomycota</taxon>
        <taxon>Pezizomycotina</taxon>
        <taxon>Dothideomycetes</taxon>
        <taxon>Pleosporomycetidae</taxon>
        <taxon>Pleosporales</taxon>
        <taxon>Lindgomycetaceae</taxon>
        <taxon>Clohesyomyces</taxon>
    </lineage>
</organism>
<keyword evidence="2" id="KW-0472">Membrane</keyword>
<sequence>MPHPITDIVTIFATLLHRPSDERPTGLCLLFIIGFTFATLMLLAVSQNLRAFIEGFSNYILDVVCKADILVIHLKEQLEEAKKQADEALVPWKQKVLGLEQKVTDLTNKSHQAENESEYWKEQKDIITADHLEGLHEEIAKLQSKTSKLEASQARKLANVNKASAHCGSISIH</sequence>
<dbReference type="Proteomes" id="UP000193144">
    <property type="component" value="Unassembled WGS sequence"/>
</dbReference>
<keyword evidence="2" id="KW-1133">Transmembrane helix</keyword>
<gene>
    <name evidence="3" type="ORF">BCR34DRAFT_603960</name>
</gene>
<name>A0A1Y1ZAJ9_9PLEO</name>
<dbReference type="EMBL" id="MCFA01000110">
    <property type="protein sequence ID" value="ORY07302.1"/>
    <property type="molecule type" value="Genomic_DNA"/>
</dbReference>
<proteinExistence type="predicted"/>
<evidence type="ECO:0000256" key="2">
    <source>
        <dbReference type="SAM" id="Phobius"/>
    </source>
</evidence>
<evidence type="ECO:0000313" key="3">
    <source>
        <dbReference type="EMBL" id="ORY07302.1"/>
    </source>
</evidence>
<feature type="transmembrane region" description="Helical" evidence="2">
    <location>
        <begin position="24"/>
        <end position="45"/>
    </location>
</feature>
<keyword evidence="4" id="KW-1185">Reference proteome</keyword>
<comment type="caution">
    <text evidence="3">The sequence shown here is derived from an EMBL/GenBank/DDBJ whole genome shotgun (WGS) entry which is preliminary data.</text>
</comment>
<evidence type="ECO:0000256" key="1">
    <source>
        <dbReference type="SAM" id="Coils"/>
    </source>
</evidence>
<dbReference type="AlphaFoldDB" id="A0A1Y1ZAJ9"/>
<keyword evidence="2" id="KW-0812">Transmembrane</keyword>
<accession>A0A1Y1ZAJ9</accession>
<feature type="coiled-coil region" evidence="1">
    <location>
        <begin position="96"/>
        <end position="152"/>
    </location>
</feature>
<evidence type="ECO:0000313" key="4">
    <source>
        <dbReference type="Proteomes" id="UP000193144"/>
    </source>
</evidence>
<reference evidence="3 4" key="1">
    <citation type="submission" date="2016-07" db="EMBL/GenBank/DDBJ databases">
        <title>Pervasive Adenine N6-methylation of Active Genes in Fungi.</title>
        <authorList>
            <consortium name="DOE Joint Genome Institute"/>
            <person name="Mondo S.J."/>
            <person name="Dannebaum R.O."/>
            <person name="Kuo R.C."/>
            <person name="Labutti K."/>
            <person name="Haridas S."/>
            <person name="Kuo A."/>
            <person name="Salamov A."/>
            <person name="Ahrendt S.R."/>
            <person name="Lipzen A."/>
            <person name="Sullivan W."/>
            <person name="Andreopoulos W.B."/>
            <person name="Clum A."/>
            <person name="Lindquist E."/>
            <person name="Daum C."/>
            <person name="Ramamoorthy G.K."/>
            <person name="Gryganskyi A."/>
            <person name="Culley D."/>
            <person name="Magnuson J.K."/>
            <person name="James T.Y."/>
            <person name="O'Malley M.A."/>
            <person name="Stajich J.E."/>
            <person name="Spatafora J.W."/>
            <person name="Visel A."/>
            <person name="Grigoriev I.V."/>
        </authorList>
    </citation>
    <scope>NUCLEOTIDE SEQUENCE [LARGE SCALE GENOMIC DNA]</scope>
    <source>
        <strain evidence="3 4">CBS 115471</strain>
    </source>
</reference>
<protein>
    <submittedName>
        <fullName evidence="3">Uncharacterized protein</fullName>
    </submittedName>
</protein>
<keyword evidence="1" id="KW-0175">Coiled coil</keyword>